<reference evidence="5" key="1">
    <citation type="submission" date="2017-09" db="EMBL/GenBank/DDBJ databases">
        <title>Depth-based differentiation of microbial function through sediment-hosted aquifers and enrichment of novel symbionts in the deep terrestrial subsurface.</title>
        <authorList>
            <person name="Probst A.J."/>
            <person name="Ladd B."/>
            <person name="Jarett J.K."/>
            <person name="Geller-Mcgrath D.E."/>
            <person name="Sieber C.M.K."/>
            <person name="Emerson J.B."/>
            <person name="Anantharaman K."/>
            <person name="Thomas B.C."/>
            <person name="Malmstrom R."/>
            <person name="Stieglmeier M."/>
            <person name="Klingl A."/>
            <person name="Woyke T."/>
            <person name="Ryan C.M."/>
            <person name="Banfield J.F."/>
        </authorList>
    </citation>
    <scope>NUCLEOTIDE SEQUENCE [LARGE SCALE GENOMIC DNA]</scope>
</reference>
<sequence length="103" mass="11629">MLTVQRELISLQNQIDSLKGQQKYLEQTAQLAKVTIYLSSDEMALPYAPSATFRPDVIFKLAVRSLVGALRGVATLAIWIIVFGVIWVPVLVIIIFIKRLRKM</sequence>
<feature type="coiled-coil region" evidence="1">
    <location>
        <begin position="1"/>
        <end position="28"/>
    </location>
</feature>
<name>A0A2M6XCL8_9BACT</name>
<evidence type="ECO:0000256" key="1">
    <source>
        <dbReference type="SAM" id="Coils"/>
    </source>
</evidence>
<evidence type="ECO:0000313" key="4">
    <source>
        <dbReference type="EMBL" id="PIU03400.1"/>
    </source>
</evidence>
<dbReference type="EMBL" id="PEYO01000017">
    <property type="protein sequence ID" value="PIU03400.1"/>
    <property type="molecule type" value="Genomic_DNA"/>
</dbReference>
<dbReference type="AlphaFoldDB" id="A0A2M6XCL8"/>
<comment type="caution">
    <text evidence="4">The sequence shown here is derived from an EMBL/GenBank/DDBJ whole genome shotgun (WGS) entry which is preliminary data.</text>
</comment>
<keyword evidence="2" id="KW-0812">Transmembrane</keyword>
<dbReference type="Pfam" id="PF14257">
    <property type="entry name" value="DUF4349"/>
    <property type="match status" value="1"/>
</dbReference>
<evidence type="ECO:0000259" key="3">
    <source>
        <dbReference type="Pfam" id="PF14257"/>
    </source>
</evidence>
<proteinExistence type="predicted"/>
<keyword evidence="2" id="KW-1133">Transmembrane helix</keyword>
<accession>A0A2M6XCL8</accession>
<feature type="domain" description="DUF4349" evidence="3">
    <location>
        <begin position="1"/>
        <end position="94"/>
    </location>
</feature>
<keyword evidence="2" id="KW-0472">Membrane</keyword>
<evidence type="ECO:0000313" key="5">
    <source>
        <dbReference type="Proteomes" id="UP000228996"/>
    </source>
</evidence>
<organism evidence="4 5">
    <name type="scientific">Candidatus Shapirobacteria bacterium CG08_land_8_20_14_0_20_39_18</name>
    <dbReference type="NCBI Taxonomy" id="1974883"/>
    <lineage>
        <taxon>Bacteria</taxon>
        <taxon>Candidatus Shapironibacteriota</taxon>
    </lineage>
</organism>
<gene>
    <name evidence="4" type="ORF">COT44_03075</name>
</gene>
<dbReference type="InterPro" id="IPR025645">
    <property type="entry name" value="DUF4349"/>
</dbReference>
<evidence type="ECO:0000256" key="2">
    <source>
        <dbReference type="SAM" id="Phobius"/>
    </source>
</evidence>
<protein>
    <recommendedName>
        <fullName evidence="3">DUF4349 domain-containing protein</fullName>
    </recommendedName>
</protein>
<dbReference type="Proteomes" id="UP000228996">
    <property type="component" value="Unassembled WGS sequence"/>
</dbReference>
<feature type="transmembrane region" description="Helical" evidence="2">
    <location>
        <begin position="76"/>
        <end position="97"/>
    </location>
</feature>
<keyword evidence="1" id="KW-0175">Coiled coil</keyword>